<keyword evidence="2" id="KW-1185">Reference proteome</keyword>
<reference evidence="1 2" key="1">
    <citation type="submission" date="2019-02" db="EMBL/GenBank/DDBJ databases">
        <title>Deep-cultivation of Planctomycetes and their phenomic and genomic characterization uncovers novel biology.</title>
        <authorList>
            <person name="Wiegand S."/>
            <person name="Jogler M."/>
            <person name="Boedeker C."/>
            <person name="Pinto D."/>
            <person name="Vollmers J."/>
            <person name="Rivas-Marin E."/>
            <person name="Kohn T."/>
            <person name="Peeters S.H."/>
            <person name="Heuer A."/>
            <person name="Rast P."/>
            <person name="Oberbeckmann S."/>
            <person name="Bunk B."/>
            <person name="Jeske O."/>
            <person name="Meyerdierks A."/>
            <person name="Storesund J.E."/>
            <person name="Kallscheuer N."/>
            <person name="Luecker S."/>
            <person name="Lage O.M."/>
            <person name="Pohl T."/>
            <person name="Merkel B.J."/>
            <person name="Hornburger P."/>
            <person name="Mueller R.-W."/>
            <person name="Bruemmer F."/>
            <person name="Labrenz M."/>
            <person name="Spormann A.M."/>
            <person name="Op Den Camp H."/>
            <person name="Overmann J."/>
            <person name="Amann R."/>
            <person name="Jetten M.S.M."/>
            <person name="Mascher T."/>
            <person name="Medema M.H."/>
            <person name="Devos D.P."/>
            <person name="Kaster A.-K."/>
            <person name="Ovreas L."/>
            <person name="Rohde M."/>
            <person name="Galperin M.Y."/>
            <person name="Jogler C."/>
        </authorList>
    </citation>
    <scope>NUCLEOTIDE SEQUENCE [LARGE SCALE GENOMIC DNA]</scope>
    <source>
        <strain evidence="1 2">Poly41</strain>
    </source>
</reference>
<comment type="caution">
    <text evidence="1">The sequence shown here is derived from an EMBL/GenBank/DDBJ whole genome shotgun (WGS) entry which is preliminary data.</text>
</comment>
<name>A0A5C6DZE0_9BACT</name>
<accession>A0A5C6DZE0</accession>
<evidence type="ECO:0000313" key="1">
    <source>
        <dbReference type="EMBL" id="TWU40436.1"/>
    </source>
</evidence>
<gene>
    <name evidence="1" type="ORF">Poly41_12690</name>
</gene>
<dbReference type="RefSeq" id="WP_146525058.1">
    <property type="nucleotide sequence ID" value="NZ_SJPV01000002.1"/>
</dbReference>
<protein>
    <submittedName>
        <fullName evidence="1">Uncharacterized protein</fullName>
    </submittedName>
</protein>
<organism evidence="1 2">
    <name type="scientific">Novipirellula artificiosorum</name>
    <dbReference type="NCBI Taxonomy" id="2528016"/>
    <lineage>
        <taxon>Bacteria</taxon>
        <taxon>Pseudomonadati</taxon>
        <taxon>Planctomycetota</taxon>
        <taxon>Planctomycetia</taxon>
        <taxon>Pirellulales</taxon>
        <taxon>Pirellulaceae</taxon>
        <taxon>Novipirellula</taxon>
    </lineage>
</organism>
<sequence length="74" mass="7890">MKYMIAAVVLVAASLAAFHYGGCYLLGGIEAGMPNGGAGKFKEYHKDNLFTEYLQGDKPDDFHGGGVTSNPFTE</sequence>
<dbReference type="EMBL" id="SJPV01000002">
    <property type="protein sequence ID" value="TWU40436.1"/>
    <property type="molecule type" value="Genomic_DNA"/>
</dbReference>
<dbReference type="OrthoDB" id="9981835at2"/>
<dbReference type="Proteomes" id="UP000319143">
    <property type="component" value="Unassembled WGS sequence"/>
</dbReference>
<proteinExistence type="predicted"/>
<evidence type="ECO:0000313" key="2">
    <source>
        <dbReference type="Proteomes" id="UP000319143"/>
    </source>
</evidence>
<dbReference type="AlphaFoldDB" id="A0A5C6DZE0"/>